<reference evidence="2" key="1">
    <citation type="journal article" date="2019" name="MBio">
        <title>Virus Genomes from Deep Sea Sediments Expand the Ocean Megavirome and Support Independent Origins of Viral Gigantism.</title>
        <authorList>
            <person name="Backstrom D."/>
            <person name="Yutin N."/>
            <person name="Jorgensen S.L."/>
            <person name="Dharamshi J."/>
            <person name="Homa F."/>
            <person name="Zaremba-Niedwiedzka K."/>
            <person name="Spang A."/>
            <person name="Wolf Y.I."/>
            <person name="Koonin E.V."/>
            <person name="Ettema T.J."/>
        </authorList>
    </citation>
    <scope>NUCLEOTIDE SEQUENCE</scope>
</reference>
<evidence type="ECO:0000313" key="2">
    <source>
        <dbReference type="EMBL" id="QBK86338.1"/>
    </source>
</evidence>
<feature type="transmembrane region" description="Helical" evidence="1">
    <location>
        <begin position="71"/>
        <end position="90"/>
    </location>
</feature>
<evidence type="ECO:0000256" key="1">
    <source>
        <dbReference type="SAM" id="Phobius"/>
    </source>
</evidence>
<keyword evidence="1" id="KW-0472">Membrane</keyword>
<gene>
    <name evidence="2" type="ORF">LCMAC102_01330</name>
</gene>
<sequence>MSVPFSSKIDKLQAHVEVSNAKAANKEKCVPIMLIVGIIVPLLIFLLLYFLQPSFVQKKEGTKYIRNNTKLFYWTLLITVVLWIAMYLFSYCKGYEKSAMLCRK</sequence>
<protein>
    <submittedName>
        <fullName evidence="2">Membrane protein</fullName>
    </submittedName>
</protein>
<keyword evidence="1" id="KW-0812">Transmembrane</keyword>
<feature type="transmembrane region" description="Helical" evidence="1">
    <location>
        <begin position="29"/>
        <end position="51"/>
    </location>
</feature>
<name>A0A481YSY5_9VIRU</name>
<organism evidence="2">
    <name type="scientific">Marseillevirus LCMAC102</name>
    <dbReference type="NCBI Taxonomy" id="2506603"/>
    <lineage>
        <taxon>Viruses</taxon>
        <taxon>Varidnaviria</taxon>
        <taxon>Bamfordvirae</taxon>
        <taxon>Nucleocytoviricota</taxon>
        <taxon>Megaviricetes</taxon>
        <taxon>Pimascovirales</taxon>
        <taxon>Pimascovirales incertae sedis</taxon>
        <taxon>Marseilleviridae</taxon>
    </lineage>
</organism>
<dbReference type="EMBL" id="MK500334">
    <property type="protein sequence ID" value="QBK86338.1"/>
    <property type="molecule type" value="Genomic_DNA"/>
</dbReference>
<proteinExistence type="predicted"/>
<keyword evidence="1" id="KW-1133">Transmembrane helix</keyword>
<accession>A0A481YSY5</accession>